<dbReference type="Proteomes" id="UP001596356">
    <property type="component" value="Unassembled WGS sequence"/>
</dbReference>
<evidence type="ECO:0000313" key="4">
    <source>
        <dbReference type="Proteomes" id="UP001596356"/>
    </source>
</evidence>
<feature type="domain" description="Glyoxalase-like" evidence="2">
    <location>
        <begin position="15"/>
        <end position="97"/>
    </location>
</feature>
<sequence length="97" mass="10629">MGSAAGAAQRRLRHRRPSGSGPRIFIQKVPEPKTAKNRVHLDIRVSGVRGNEGKTSALSAEAERLEALGGTRVEEIHNDLDHFVVMQDPEGNEFCLT</sequence>
<comment type="caution">
    <text evidence="3">The sequence shown here is derived from an EMBL/GenBank/DDBJ whole genome shotgun (WGS) entry which is preliminary data.</text>
</comment>
<accession>A0ABW2AU02</accession>
<organism evidence="3 4">
    <name type="scientific">Branchiibius cervicis</name>
    <dbReference type="NCBI Taxonomy" id="908252"/>
    <lineage>
        <taxon>Bacteria</taxon>
        <taxon>Bacillati</taxon>
        <taxon>Actinomycetota</taxon>
        <taxon>Actinomycetes</taxon>
        <taxon>Micrococcales</taxon>
        <taxon>Dermacoccaceae</taxon>
        <taxon>Branchiibius</taxon>
    </lineage>
</organism>
<dbReference type="InterPro" id="IPR029068">
    <property type="entry name" value="Glyas_Bleomycin-R_OHBP_Dase"/>
</dbReference>
<dbReference type="Pfam" id="PF18029">
    <property type="entry name" value="Glyoxalase_6"/>
    <property type="match status" value="1"/>
</dbReference>
<evidence type="ECO:0000313" key="3">
    <source>
        <dbReference type="EMBL" id="MFC6714481.1"/>
    </source>
</evidence>
<dbReference type="EMBL" id="JBHSWJ010000002">
    <property type="protein sequence ID" value="MFC6714481.1"/>
    <property type="molecule type" value="Genomic_DNA"/>
</dbReference>
<proteinExistence type="predicted"/>
<keyword evidence="4" id="KW-1185">Reference proteome</keyword>
<reference evidence="4" key="1">
    <citation type="journal article" date="2019" name="Int. J. Syst. Evol. Microbiol.">
        <title>The Global Catalogue of Microorganisms (GCM) 10K type strain sequencing project: providing services to taxonomists for standard genome sequencing and annotation.</title>
        <authorList>
            <consortium name="The Broad Institute Genomics Platform"/>
            <consortium name="The Broad Institute Genome Sequencing Center for Infectious Disease"/>
            <person name="Wu L."/>
            <person name="Ma J."/>
        </authorList>
    </citation>
    <scope>NUCLEOTIDE SEQUENCE [LARGE SCALE GENOMIC DNA]</scope>
    <source>
        <strain evidence="4">NBRC 106593</strain>
    </source>
</reference>
<gene>
    <name evidence="3" type="ORF">ACFQBT_11900</name>
</gene>
<dbReference type="SUPFAM" id="SSF54593">
    <property type="entry name" value="Glyoxalase/Bleomycin resistance protein/Dihydroxybiphenyl dioxygenase"/>
    <property type="match status" value="1"/>
</dbReference>
<protein>
    <submittedName>
        <fullName evidence="3">VOC family protein</fullName>
    </submittedName>
</protein>
<evidence type="ECO:0000256" key="1">
    <source>
        <dbReference type="SAM" id="MobiDB-lite"/>
    </source>
</evidence>
<evidence type="ECO:0000259" key="2">
    <source>
        <dbReference type="Pfam" id="PF18029"/>
    </source>
</evidence>
<feature type="region of interest" description="Disordered" evidence="1">
    <location>
        <begin position="1"/>
        <end position="25"/>
    </location>
</feature>
<dbReference type="Gene3D" id="3.10.180.10">
    <property type="entry name" value="2,3-Dihydroxybiphenyl 1,2-Dioxygenase, domain 1"/>
    <property type="match status" value="1"/>
</dbReference>
<dbReference type="PANTHER" id="PTHR35908">
    <property type="entry name" value="HYPOTHETICAL FUSION PROTEIN"/>
    <property type="match status" value="1"/>
</dbReference>
<dbReference type="RefSeq" id="WP_377822917.1">
    <property type="nucleotide sequence ID" value="NZ_JBHSWJ010000002.1"/>
</dbReference>
<name>A0ABW2AU02_9MICO</name>
<dbReference type="PANTHER" id="PTHR35908:SF1">
    <property type="entry name" value="CONSERVED PROTEIN"/>
    <property type="match status" value="1"/>
</dbReference>
<dbReference type="InterPro" id="IPR041581">
    <property type="entry name" value="Glyoxalase_6"/>
</dbReference>